<organism evidence="17 18">
    <name type="scientific">Planctobacterium marinum</name>
    <dbReference type="NCBI Taxonomy" id="1631968"/>
    <lineage>
        <taxon>Bacteria</taxon>
        <taxon>Pseudomonadati</taxon>
        <taxon>Pseudomonadota</taxon>
        <taxon>Gammaproteobacteria</taxon>
        <taxon>Alteromonadales</taxon>
        <taxon>Alteromonadaceae</taxon>
        <taxon>Planctobacterium</taxon>
    </lineage>
</organism>
<keyword evidence="6 15" id="KW-0812">Transmembrane</keyword>
<dbReference type="InterPro" id="IPR023298">
    <property type="entry name" value="ATPase_P-typ_TM_dom_sf"/>
</dbReference>
<dbReference type="GO" id="GO:0043682">
    <property type="term" value="F:P-type divalent copper transporter activity"/>
    <property type="evidence" value="ECO:0007669"/>
    <property type="project" value="TreeGrafter"/>
</dbReference>
<evidence type="ECO:0000313" key="18">
    <source>
        <dbReference type="Proteomes" id="UP001333710"/>
    </source>
</evidence>
<accession>A0AA48HRA1</accession>
<dbReference type="InterPro" id="IPR008250">
    <property type="entry name" value="ATPase_P-typ_transduc_dom_A_sf"/>
</dbReference>
<dbReference type="InterPro" id="IPR021993">
    <property type="entry name" value="ATPase-cat-bd"/>
</dbReference>
<dbReference type="PANTHER" id="PTHR43520:SF5">
    <property type="entry name" value="CATION-TRANSPORTING P-TYPE ATPASE-RELATED"/>
    <property type="match status" value="1"/>
</dbReference>
<keyword evidence="3" id="KW-0813">Transport</keyword>
<evidence type="ECO:0000256" key="2">
    <source>
        <dbReference type="ARBA" id="ARBA00006024"/>
    </source>
</evidence>
<evidence type="ECO:0000256" key="7">
    <source>
        <dbReference type="ARBA" id="ARBA00022723"/>
    </source>
</evidence>
<evidence type="ECO:0000256" key="1">
    <source>
        <dbReference type="ARBA" id="ARBA00004651"/>
    </source>
</evidence>
<keyword evidence="5" id="KW-0597">Phosphoprotein</keyword>
<dbReference type="NCBIfam" id="TIGR01512">
    <property type="entry name" value="ATPase-IB2_Cd"/>
    <property type="match status" value="1"/>
</dbReference>
<evidence type="ECO:0000256" key="9">
    <source>
        <dbReference type="ARBA" id="ARBA00022840"/>
    </source>
</evidence>
<dbReference type="Pfam" id="PF00702">
    <property type="entry name" value="Hydrolase"/>
    <property type="match status" value="1"/>
</dbReference>
<feature type="transmembrane region" description="Helical" evidence="15">
    <location>
        <begin position="429"/>
        <end position="450"/>
    </location>
</feature>
<protein>
    <submittedName>
        <fullName evidence="17">Copper-translocating P-type ATPase</fullName>
    </submittedName>
</protein>
<keyword evidence="12 15" id="KW-1133">Transmembrane helix</keyword>
<comment type="similarity">
    <text evidence="2 15">Belongs to the cation transport ATPase (P-type) (TC 3.A.3) family. Type IB subfamily.</text>
</comment>
<dbReference type="InterPro" id="IPR036163">
    <property type="entry name" value="HMA_dom_sf"/>
</dbReference>
<dbReference type="InterPro" id="IPR001757">
    <property type="entry name" value="P_typ_ATPase"/>
</dbReference>
<dbReference type="Gene3D" id="2.70.150.10">
    <property type="entry name" value="Calcium-transporting ATPase, cytoplasmic transduction domain A"/>
    <property type="match status" value="1"/>
</dbReference>
<keyword evidence="8 15" id="KW-0547">Nucleotide-binding</keyword>
<keyword evidence="9 15" id="KW-0067">ATP-binding</keyword>
<name>A0AA48HRA1_9ALTE</name>
<dbReference type="Pfam" id="PF00403">
    <property type="entry name" value="HMA"/>
    <property type="match status" value="1"/>
</dbReference>
<evidence type="ECO:0000313" key="17">
    <source>
        <dbReference type="EMBL" id="BDX06539.1"/>
    </source>
</evidence>
<keyword evidence="10" id="KW-0460">Magnesium</keyword>
<dbReference type="InterPro" id="IPR023214">
    <property type="entry name" value="HAD_sf"/>
</dbReference>
<dbReference type="PROSITE" id="PS50846">
    <property type="entry name" value="HMA_2"/>
    <property type="match status" value="1"/>
</dbReference>
<dbReference type="GO" id="GO:0005524">
    <property type="term" value="F:ATP binding"/>
    <property type="evidence" value="ECO:0007669"/>
    <property type="project" value="UniProtKB-UniRule"/>
</dbReference>
<dbReference type="GO" id="GO:0055070">
    <property type="term" value="P:copper ion homeostasis"/>
    <property type="evidence" value="ECO:0007669"/>
    <property type="project" value="TreeGrafter"/>
</dbReference>
<dbReference type="Gene3D" id="3.40.50.1000">
    <property type="entry name" value="HAD superfamily/HAD-like"/>
    <property type="match status" value="1"/>
</dbReference>
<evidence type="ECO:0000256" key="14">
    <source>
        <dbReference type="ARBA" id="ARBA00023136"/>
    </source>
</evidence>
<dbReference type="SUPFAM" id="SSF81665">
    <property type="entry name" value="Calcium ATPase, transmembrane domain M"/>
    <property type="match status" value="1"/>
</dbReference>
<evidence type="ECO:0000259" key="16">
    <source>
        <dbReference type="PROSITE" id="PS50846"/>
    </source>
</evidence>
<sequence length="799" mass="87679">MYQTAQGHCFHCDENIPQGEVYNANILKSERHFCCPGCKEVACSVVEAGLEDYYKFRTEPAAKADAVPTELLQQNQIYDLPELSDEYISSNKELAEAQLTVEGLNCPACAWLIEKRLNSQTGVRQVGVDVSARRATVRWFKNQLSLSQVLNLFAEIGYRARPFQPDQHEAIFQAENKTFLKKLGLAGLLTMQVMMLAFALYFGVFGNLDDETRNFLHWVSLVLSTPVVFYSGSVFFISALNGLSARTLNMDLPVSIAIFITWCSSAWSTWQEYGEVYFESICMFIFLLLIGRYFEHRGRQKAVITGNNITKQLPQFARLIHDDNAALEVPAKSLKAGQQILIKTGDTVPVDCVLLSEAAELDEALLTGESSPVVKSKNDALYGGSINISNPINALVSATLTNSTINQISRAQELAFSEKPRFAIAADRLAGIFVTVVLIISALTFSYWYHTSPQDALWITVSVLVATCPCALGLATPTAFTAAMSKLNEVGLVIKRTDLLETITKVDVFAFDKTGTLTQGTPGIVSWKNHSSLADEQVLSIAASLEEHSEHPIAKAFTSDEKLPCTGIEVHPGAGIEGQIDGEIYRIGNRAFTTQPTQHPDADVYLARQSGEHYELIASFSLEDSLREAVQSFFNEFQNKNTLLLSGDNQRKVSELATKLKLGSFQHSVKPEQKLACLQNLQHNGNIVLMVGDGVNDAPVLAGANISVAVNGASDFAQNAADIIMLKDNFFAISALLSVAQKTQRIIKQNFAWALGYNLLVLPFAVSGLLPPWGAVIGMSLSSLIVTFNSLRISKKKET</sequence>
<dbReference type="InterPro" id="IPR006121">
    <property type="entry name" value="HMA_dom"/>
</dbReference>
<dbReference type="Proteomes" id="UP001333710">
    <property type="component" value="Chromosome"/>
</dbReference>
<proteinExistence type="inferred from homology"/>
<dbReference type="InterPro" id="IPR018303">
    <property type="entry name" value="ATPase_P-typ_P_site"/>
</dbReference>
<evidence type="ECO:0000256" key="12">
    <source>
        <dbReference type="ARBA" id="ARBA00022989"/>
    </source>
</evidence>
<evidence type="ECO:0000256" key="3">
    <source>
        <dbReference type="ARBA" id="ARBA00022448"/>
    </source>
</evidence>
<dbReference type="Gene3D" id="3.30.70.100">
    <property type="match status" value="1"/>
</dbReference>
<dbReference type="PROSITE" id="PS00154">
    <property type="entry name" value="ATPASE_E1_E2"/>
    <property type="match status" value="1"/>
</dbReference>
<dbReference type="GO" id="GO:0005886">
    <property type="term" value="C:plasma membrane"/>
    <property type="evidence" value="ECO:0007669"/>
    <property type="project" value="UniProtKB-SubCell"/>
</dbReference>
<dbReference type="InterPro" id="IPR027256">
    <property type="entry name" value="P-typ_ATPase_IB"/>
</dbReference>
<comment type="subcellular location">
    <subcellularLocation>
        <location evidence="1">Cell membrane</location>
        <topology evidence="1">Multi-pass membrane protein</topology>
    </subcellularLocation>
</comment>
<dbReference type="SUPFAM" id="SSF55008">
    <property type="entry name" value="HMA, heavy metal-associated domain"/>
    <property type="match status" value="1"/>
</dbReference>
<dbReference type="GO" id="GO:0005507">
    <property type="term" value="F:copper ion binding"/>
    <property type="evidence" value="ECO:0007669"/>
    <property type="project" value="TreeGrafter"/>
</dbReference>
<dbReference type="InterPro" id="IPR059000">
    <property type="entry name" value="ATPase_P-type_domA"/>
</dbReference>
<dbReference type="NCBIfam" id="TIGR01525">
    <property type="entry name" value="ATPase-IB_hvy"/>
    <property type="match status" value="1"/>
</dbReference>
<dbReference type="PRINTS" id="PR00943">
    <property type="entry name" value="CUATPASE"/>
</dbReference>
<feature type="transmembrane region" description="Helical" evidence="15">
    <location>
        <begin position="252"/>
        <end position="270"/>
    </location>
</feature>
<dbReference type="CDD" id="cd00371">
    <property type="entry name" value="HMA"/>
    <property type="match status" value="1"/>
</dbReference>
<dbReference type="InterPro" id="IPR023299">
    <property type="entry name" value="ATPase_P-typ_cyto_dom_N"/>
</dbReference>
<gene>
    <name evidence="17" type="ORF">MACH26_20600</name>
</gene>
<dbReference type="SUPFAM" id="SSF81653">
    <property type="entry name" value="Calcium ATPase, transduction domain A"/>
    <property type="match status" value="1"/>
</dbReference>
<feature type="transmembrane region" description="Helical" evidence="15">
    <location>
        <begin position="751"/>
        <end position="770"/>
    </location>
</feature>
<dbReference type="PROSITE" id="PS01047">
    <property type="entry name" value="HMA_1"/>
    <property type="match status" value="1"/>
</dbReference>
<evidence type="ECO:0000256" key="8">
    <source>
        <dbReference type="ARBA" id="ARBA00022741"/>
    </source>
</evidence>
<evidence type="ECO:0000256" key="11">
    <source>
        <dbReference type="ARBA" id="ARBA00022967"/>
    </source>
</evidence>
<keyword evidence="14 15" id="KW-0472">Membrane</keyword>
<dbReference type="InterPro" id="IPR036412">
    <property type="entry name" value="HAD-like_sf"/>
</dbReference>
<keyword evidence="11" id="KW-1278">Translocase</keyword>
<dbReference type="AlphaFoldDB" id="A0AA48HRA1"/>
<evidence type="ECO:0000256" key="10">
    <source>
        <dbReference type="ARBA" id="ARBA00022842"/>
    </source>
</evidence>
<evidence type="ECO:0000256" key="5">
    <source>
        <dbReference type="ARBA" id="ARBA00022553"/>
    </source>
</evidence>
<keyword evidence="13" id="KW-0406">Ion transport</keyword>
<feature type="transmembrane region" description="Helical" evidence="15">
    <location>
        <begin position="276"/>
        <end position="294"/>
    </location>
</feature>
<dbReference type="PANTHER" id="PTHR43520">
    <property type="entry name" value="ATP7, ISOFORM B"/>
    <property type="match status" value="1"/>
</dbReference>
<dbReference type="InterPro" id="IPR017969">
    <property type="entry name" value="Heavy-metal-associated_CS"/>
</dbReference>
<dbReference type="RefSeq" id="WP_338292553.1">
    <property type="nucleotide sequence ID" value="NZ_AP027272.1"/>
</dbReference>
<keyword evidence="7 15" id="KW-0479">Metal-binding</keyword>
<feature type="transmembrane region" description="Helical" evidence="15">
    <location>
        <begin position="183"/>
        <end position="203"/>
    </location>
</feature>
<dbReference type="Pfam" id="PF00122">
    <property type="entry name" value="E1-E2_ATPase"/>
    <property type="match status" value="1"/>
</dbReference>
<evidence type="ECO:0000256" key="6">
    <source>
        <dbReference type="ARBA" id="ARBA00022692"/>
    </source>
</evidence>
<dbReference type="NCBIfam" id="TIGR01511">
    <property type="entry name" value="ATPase-IB1_Cu"/>
    <property type="match status" value="1"/>
</dbReference>
<dbReference type="EMBL" id="AP027272">
    <property type="protein sequence ID" value="BDX06539.1"/>
    <property type="molecule type" value="Genomic_DNA"/>
</dbReference>
<dbReference type="Pfam" id="PF12156">
    <property type="entry name" value="ATPase-cat_bd"/>
    <property type="match status" value="1"/>
</dbReference>
<feature type="domain" description="HMA" evidence="16">
    <location>
        <begin position="95"/>
        <end position="161"/>
    </location>
</feature>
<dbReference type="Gene3D" id="3.40.1110.10">
    <property type="entry name" value="Calcium-transporting ATPase, cytoplasmic domain N"/>
    <property type="match status" value="1"/>
</dbReference>
<dbReference type="KEGG" id="pmaw:MACH26_20600"/>
<feature type="transmembrane region" description="Helical" evidence="15">
    <location>
        <begin position="456"/>
        <end position="476"/>
    </location>
</feature>
<evidence type="ECO:0000256" key="4">
    <source>
        <dbReference type="ARBA" id="ARBA00022475"/>
    </source>
</evidence>
<keyword evidence="18" id="KW-1185">Reference proteome</keyword>
<dbReference type="CDD" id="cd02079">
    <property type="entry name" value="P-type_ATPase_HM"/>
    <property type="match status" value="1"/>
</dbReference>
<reference evidence="17" key="1">
    <citation type="submission" date="2023-01" db="EMBL/GenBank/DDBJ databases">
        <title>Complete genome sequence of Planctobacterium marinum strain Dej080120_11.</title>
        <authorList>
            <person name="Ueki S."/>
            <person name="Maruyama F."/>
        </authorList>
    </citation>
    <scope>NUCLEOTIDE SEQUENCE</scope>
    <source>
        <strain evidence="17">Dej080120_11</strain>
    </source>
</reference>
<dbReference type="NCBIfam" id="TIGR01494">
    <property type="entry name" value="ATPase_P-type"/>
    <property type="match status" value="1"/>
</dbReference>
<evidence type="ECO:0000256" key="13">
    <source>
        <dbReference type="ARBA" id="ARBA00023065"/>
    </source>
</evidence>
<evidence type="ECO:0000256" key="15">
    <source>
        <dbReference type="RuleBase" id="RU362081"/>
    </source>
</evidence>
<dbReference type="PRINTS" id="PR00119">
    <property type="entry name" value="CATATPASE"/>
</dbReference>
<feature type="transmembrane region" description="Helical" evidence="15">
    <location>
        <begin position="215"/>
        <end position="240"/>
    </location>
</feature>
<feature type="transmembrane region" description="Helical" evidence="15">
    <location>
        <begin position="776"/>
        <end position="794"/>
    </location>
</feature>
<dbReference type="GO" id="GO:0016887">
    <property type="term" value="F:ATP hydrolysis activity"/>
    <property type="evidence" value="ECO:0007669"/>
    <property type="project" value="InterPro"/>
</dbReference>
<keyword evidence="4 15" id="KW-1003">Cell membrane</keyword>
<dbReference type="SUPFAM" id="SSF56784">
    <property type="entry name" value="HAD-like"/>
    <property type="match status" value="1"/>
</dbReference>